<gene>
    <name evidence="2" type="ORF">AYBTSS11_LOCUS17872</name>
</gene>
<dbReference type="Proteomes" id="UP001189624">
    <property type="component" value="Chromosome 5"/>
</dbReference>
<feature type="region of interest" description="Disordered" evidence="1">
    <location>
        <begin position="591"/>
        <end position="636"/>
    </location>
</feature>
<keyword evidence="3" id="KW-1185">Reference proteome</keyword>
<proteinExistence type="predicted"/>
<dbReference type="AlphaFoldDB" id="A0AA86VJ22"/>
<dbReference type="EMBL" id="OY731402">
    <property type="protein sequence ID" value="CAJ1958683.1"/>
    <property type="molecule type" value="Genomic_DNA"/>
</dbReference>
<dbReference type="PANTHER" id="PTHR10688">
    <property type="entry name" value="PWWP DOMAIN-CONTAINING PROTEIN"/>
    <property type="match status" value="1"/>
</dbReference>
<reference evidence="2" key="1">
    <citation type="submission" date="2023-10" db="EMBL/GenBank/DDBJ databases">
        <authorList>
            <person name="Domelevo Entfellner J.-B."/>
        </authorList>
    </citation>
    <scope>NUCLEOTIDE SEQUENCE</scope>
</reference>
<feature type="compositionally biased region" description="Basic residues" evidence="1">
    <location>
        <begin position="622"/>
        <end position="636"/>
    </location>
</feature>
<dbReference type="Gramene" id="rna-AYBTSS11_LOCUS17872">
    <property type="protein sequence ID" value="CAJ1958683.1"/>
    <property type="gene ID" value="gene-AYBTSS11_LOCUS17872"/>
</dbReference>
<protein>
    <submittedName>
        <fullName evidence="2">Uncharacterized protein</fullName>
    </submittedName>
</protein>
<sequence length="636" mass="71609">MMMMKRGDIVWVRLHVAHKWLPAFVLSSDNLGVNVTFSFPPNDAVSPSYFLHSQLLPFEDAFPSVASRHHLVDMPLLHSALRFLGQTLVSGLRCRCLTDRAQRPFNGLGSSSGFDPAGVLGFVLDAAVSPWVEVPCFARAVRVVAQVHAFRSYSSIKHKKLYQQTKIAGDKVKLISSSILGQKKHLVTQESIFLEPVEKCQIISINEESNKAIGAVKRLNLMVPVWEGNSAHLFKNKQLIISESFMDCPSLDPLYMVLESLKSSRQSLLGFKNISDLGLVDFCFVNFSTMSKTHILVPSDLMIHLRNYIDQREDNVVELCWRLPDKETIDLNRKRRRLDKSASYLQISGVEESERDAYIPKRTRPRISHIKMLEPEGSIQKDNQASTYVCETSMNFTDKVQKVYSKRSQNCESLSNSVFVFHSDKVDASAAKIEGMLGSDSSVYQESLQMICSSVATTPRSKKSTRTELLSEGCLVERKDRIQGVASCSIFNSKVEQLSGTHVPASKSLYMKFPKNFYLPSNEKLVKKFSVFGSVDSSRTRVFCYAGSAQVVFLQEADAVVAYKYAKRKALFGKAPVHFWLDPSEHKRRGFRCSPHVPPSASKPTGPPLKSCLKNSNTSTKEHRKKKRRVRFTIET</sequence>
<accession>A0AA86VJ22</accession>
<name>A0AA86VJ22_9FABA</name>
<evidence type="ECO:0000313" key="2">
    <source>
        <dbReference type="EMBL" id="CAJ1958683.1"/>
    </source>
</evidence>
<organism evidence="2 3">
    <name type="scientific">Sphenostylis stenocarpa</name>
    <dbReference type="NCBI Taxonomy" id="92480"/>
    <lineage>
        <taxon>Eukaryota</taxon>
        <taxon>Viridiplantae</taxon>
        <taxon>Streptophyta</taxon>
        <taxon>Embryophyta</taxon>
        <taxon>Tracheophyta</taxon>
        <taxon>Spermatophyta</taxon>
        <taxon>Magnoliopsida</taxon>
        <taxon>eudicotyledons</taxon>
        <taxon>Gunneridae</taxon>
        <taxon>Pentapetalae</taxon>
        <taxon>rosids</taxon>
        <taxon>fabids</taxon>
        <taxon>Fabales</taxon>
        <taxon>Fabaceae</taxon>
        <taxon>Papilionoideae</taxon>
        <taxon>50 kb inversion clade</taxon>
        <taxon>NPAAA clade</taxon>
        <taxon>indigoferoid/millettioid clade</taxon>
        <taxon>Phaseoleae</taxon>
        <taxon>Sphenostylis</taxon>
    </lineage>
</organism>
<dbReference type="InterPro" id="IPR052657">
    <property type="entry name" value="PDP_family_Arabidopsis"/>
</dbReference>
<dbReference type="PANTHER" id="PTHR10688:SF2">
    <property type="entry name" value="PWWP DOMAIN-CONTAINING PROTEIN"/>
    <property type="match status" value="1"/>
</dbReference>
<evidence type="ECO:0000313" key="3">
    <source>
        <dbReference type="Proteomes" id="UP001189624"/>
    </source>
</evidence>
<evidence type="ECO:0000256" key="1">
    <source>
        <dbReference type="SAM" id="MobiDB-lite"/>
    </source>
</evidence>